<dbReference type="RefSeq" id="WP_036474602.1">
    <property type="nucleotide sequence ID" value="NZ_SOAN01000001.1"/>
</dbReference>
<sequence length="205" mass="22947">MIARRGQRKPEATDLLASIAREVRAGVQLISQLLGSPNEERAVLREQLLGLEGRAVDLHFNLMTHIRSVFLTPLPRHDIYALSQQLNRTMEHVVAAGDLILARPHLSLPSQSAEQLETLSRQLDLTVAAMSRLEDFDLLEDYWIQMQRLTKQANRTHRAWMTSTDNAFQPNIALQQAQIADALLAAIDDQRAVAVTAGSIIVRES</sequence>
<evidence type="ECO:0008006" key="3">
    <source>
        <dbReference type="Google" id="ProtNLM"/>
    </source>
</evidence>
<evidence type="ECO:0000313" key="2">
    <source>
        <dbReference type="Proteomes" id="UP000294506"/>
    </source>
</evidence>
<dbReference type="InterPro" id="IPR052912">
    <property type="entry name" value="UPF0111_domain"/>
</dbReference>
<dbReference type="EMBL" id="SOAN01000001">
    <property type="protein sequence ID" value="TDS87665.1"/>
    <property type="molecule type" value="Genomic_DNA"/>
</dbReference>
<comment type="caution">
    <text evidence="1">The sequence shown here is derived from an EMBL/GenBank/DDBJ whole genome shotgun (WGS) entry which is preliminary data.</text>
</comment>
<dbReference type="PANTHER" id="PTHR37298:SF1">
    <property type="entry name" value="UPF0111 PROTEIN YKAA"/>
    <property type="match status" value="1"/>
</dbReference>
<dbReference type="AlphaFoldDB" id="A0A4R7G890"/>
<name>A0A4R7G890_9MICC</name>
<organism evidence="1 2">
    <name type="scientific">Nesterenkonia aurantiaca</name>
    <dbReference type="NCBI Taxonomy" id="1436010"/>
    <lineage>
        <taxon>Bacteria</taxon>
        <taxon>Bacillati</taxon>
        <taxon>Actinomycetota</taxon>
        <taxon>Actinomycetes</taxon>
        <taxon>Micrococcales</taxon>
        <taxon>Micrococcaceae</taxon>
        <taxon>Nesterenkonia</taxon>
    </lineage>
</organism>
<protein>
    <recommendedName>
        <fullName evidence="3">Nuclease PIN</fullName>
    </recommendedName>
</protein>
<dbReference type="InterPro" id="IPR038078">
    <property type="entry name" value="PhoU-like_sf"/>
</dbReference>
<dbReference type="Proteomes" id="UP000294506">
    <property type="component" value="Unassembled WGS sequence"/>
</dbReference>
<keyword evidence="2" id="KW-1185">Reference proteome</keyword>
<proteinExistence type="predicted"/>
<evidence type="ECO:0000313" key="1">
    <source>
        <dbReference type="EMBL" id="TDS87665.1"/>
    </source>
</evidence>
<dbReference type="PANTHER" id="PTHR37298">
    <property type="entry name" value="UPF0111 PROTEIN YKAA"/>
    <property type="match status" value="1"/>
</dbReference>
<dbReference type="Gene3D" id="1.20.58.220">
    <property type="entry name" value="Phosphate transport system protein phou homolog 2, domain 2"/>
    <property type="match status" value="1"/>
</dbReference>
<gene>
    <name evidence="1" type="ORF">EV640_101459</name>
</gene>
<reference evidence="1 2" key="1">
    <citation type="submission" date="2019-03" db="EMBL/GenBank/DDBJ databases">
        <title>Genomic Encyclopedia of Type Strains, Phase III (KMG-III): the genomes of soil and plant-associated and newly described type strains.</title>
        <authorList>
            <person name="Whitman W."/>
        </authorList>
    </citation>
    <scope>NUCLEOTIDE SEQUENCE [LARGE SCALE GENOMIC DNA]</scope>
    <source>
        <strain evidence="1 2">DSM 27373</strain>
    </source>
</reference>
<accession>A0A4R7G890</accession>